<dbReference type="GO" id="GO:0019212">
    <property type="term" value="F:phosphatase inhibitor activity"/>
    <property type="evidence" value="ECO:0007669"/>
    <property type="project" value="TreeGrafter"/>
</dbReference>
<protein>
    <submittedName>
        <fullName evidence="6">(diamondback moth) hypothetical protein</fullName>
    </submittedName>
</protein>
<evidence type="ECO:0000256" key="3">
    <source>
        <dbReference type="ARBA" id="ARBA00038295"/>
    </source>
</evidence>
<dbReference type="InterPro" id="IPR052255">
    <property type="entry name" value="RNA_pol_II_subunit5-mediator"/>
</dbReference>
<name>A0A8S4ET65_PLUXY</name>
<dbReference type="InterPro" id="IPR004127">
    <property type="entry name" value="Prefoldin_subunit_alpha"/>
</dbReference>
<sequence length="461" mass="53804">MNVLDNIYYTGLAENEKNLRYWQQYLHNLRSVDFNVYADKLKVHVLVPIGSRILFRGVIKHTNEVTAALGADYFTKCSVKQAEVLRDHRMKDAQAKVNALIKEKEYLESQLSFNKQNVVDVSGHEIVEEYNEAEDKLWREKHRQNMKNYKQNKAKSNDVNETNVTDEELWERLEELELQEELENEMQNMNVVEKTEVCDNSSAMIEPDNNAFVEIKKGSHHNHDHMVTTEDSSHIQDIEKSKYNLIQKVLEKQQELEEKLFELKHKERGQSKTENDLLAKLDEMEELDELEDEMDRLDNLLENGSIEDDDEEEEEGIDEKEDVKRPAKIKRSTSFADEDDSECLELTFKHSDTSPNTDPYDPKKGIIKPSDLYEAYKNNFTTTTSILKKSKYNSDITIPDGKKSVAFADTAASKERREIQEEKKTILIKDIQEKKNDDISTLENSGRPISLFKMRRQQNKK</sequence>
<comment type="similarity">
    <text evidence="3">Belongs to the RNA polymerase II subunit 5-mediating protein family.</text>
</comment>
<feature type="compositionally biased region" description="Acidic residues" evidence="5">
    <location>
        <begin position="305"/>
        <end position="320"/>
    </location>
</feature>
<feature type="region of interest" description="Disordered" evidence="5">
    <location>
        <begin position="439"/>
        <end position="461"/>
    </location>
</feature>
<proteinExistence type="inferred from homology"/>
<dbReference type="GO" id="GO:0005634">
    <property type="term" value="C:nucleus"/>
    <property type="evidence" value="ECO:0007669"/>
    <property type="project" value="UniProtKB-SubCell"/>
</dbReference>
<evidence type="ECO:0000256" key="4">
    <source>
        <dbReference type="SAM" id="Coils"/>
    </source>
</evidence>
<evidence type="ECO:0000256" key="5">
    <source>
        <dbReference type="SAM" id="MobiDB-lite"/>
    </source>
</evidence>
<organism evidence="6 7">
    <name type="scientific">Plutella xylostella</name>
    <name type="common">Diamondback moth</name>
    <name type="synonym">Plutella maculipennis</name>
    <dbReference type="NCBI Taxonomy" id="51655"/>
    <lineage>
        <taxon>Eukaryota</taxon>
        <taxon>Metazoa</taxon>
        <taxon>Ecdysozoa</taxon>
        <taxon>Arthropoda</taxon>
        <taxon>Hexapoda</taxon>
        <taxon>Insecta</taxon>
        <taxon>Pterygota</taxon>
        <taxon>Neoptera</taxon>
        <taxon>Endopterygota</taxon>
        <taxon>Lepidoptera</taxon>
        <taxon>Glossata</taxon>
        <taxon>Ditrysia</taxon>
        <taxon>Yponomeutoidea</taxon>
        <taxon>Plutellidae</taxon>
        <taxon>Plutella</taxon>
    </lineage>
</organism>
<dbReference type="Gene3D" id="1.10.287.370">
    <property type="match status" value="1"/>
</dbReference>
<feature type="coiled-coil region" evidence="4">
    <location>
        <begin position="139"/>
        <end position="195"/>
    </location>
</feature>
<evidence type="ECO:0000256" key="2">
    <source>
        <dbReference type="ARBA" id="ARBA00023242"/>
    </source>
</evidence>
<accession>A0A8S4ET65</accession>
<comment type="subcellular location">
    <subcellularLocation>
        <location evidence="1">Nucleus</location>
    </subcellularLocation>
</comment>
<dbReference type="SUPFAM" id="SSF46579">
    <property type="entry name" value="Prefoldin"/>
    <property type="match status" value="1"/>
</dbReference>
<dbReference type="EMBL" id="CAJHNJ030000020">
    <property type="protein sequence ID" value="CAG9118089.1"/>
    <property type="molecule type" value="Genomic_DNA"/>
</dbReference>
<dbReference type="InterPro" id="IPR009053">
    <property type="entry name" value="Prefoldin"/>
</dbReference>
<reference evidence="6" key="1">
    <citation type="submission" date="2020-11" db="EMBL/GenBank/DDBJ databases">
        <authorList>
            <person name="Whiteford S."/>
        </authorList>
    </citation>
    <scope>NUCLEOTIDE SEQUENCE</scope>
</reference>
<comment type="caution">
    <text evidence="6">The sequence shown here is derived from an EMBL/GenBank/DDBJ whole genome shotgun (WGS) entry which is preliminary data.</text>
</comment>
<dbReference type="PANTHER" id="PTHR15111">
    <property type="entry name" value="RNA POLYMERASE II SUBUNIT 5-MEDIATING PROTEIN NNX3"/>
    <property type="match status" value="1"/>
</dbReference>
<evidence type="ECO:0000313" key="7">
    <source>
        <dbReference type="Proteomes" id="UP000653454"/>
    </source>
</evidence>
<dbReference type="PANTHER" id="PTHR15111:SF0">
    <property type="entry name" value="UNCONVENTIONAL PREFOLDIN RPB5 INTERACTOR 1"/>
    <property type="match status" value="1"/>
</dbReference>
<feature type="region of interest" description="Disordered" evidence="5">
    <location>
        <begin position="302"/>
        <end position="341"/>
    </location>
</feature>
<gene>
    <name evidence="6" type="ORF">PLXY2_LOCUS6363</name>
</gene>
<dbReference type="GO" id="GO:0003682">
    <property type="term" value="F:chromatin binding"/>
    <property type="evidence" value="ECO:0007669"/>
    <property type="project" value="TreeGrafter"/>
</dbReference>
<evidence type="ECO:0000256" key="1">
    <source>
        <dbReference type="ARBA" id="ARBA00004123"/>
    </source>
</evidence>
<keyword evidence="4" id="KW-0175">Coiled coil</keyword>
<dbReference type="AlphaFoldDB" id="A0A8S4ET65"/>
<dbReference type="Proteomes" id="UP000653454">
    <property type="component" value="Unassembled WGS sequence"/>
</dbReference>
<evidence type="ECO:0000313" key="6">
    <source>
        <dbReference type="EMBL" id="CAG9118089.1"/>
    </source>
</evidence>
<dbReference type="GO" id="GO:0000122">
    <property type="term" value="P:negative regulation of transcription by RNA polymerase II"/>
    <property type="evidence" value="ECO:0007669"/>
    <property type="project" value="TreeGrafter"/>
</dbReference>
<feature type="region of interest" description="Disordered" evidence="5">
    <location>
        <begin position="346"/>
        <end position="365"/>
    </location>
</feature>
<dbReference type="Pfam" id="PF02996">
    <property type="entry name" value="Prefoldin"/>
    <property type="match status" value="1"/>
</dbReference>
<keyword evidence="7" id="KW-1185">Reference proteome</keyword>
<dbReference type="GO" id="GO:0003714">
    <property type="term" value="F:transcription corepressor activity"/>
    <property type="evidence" value="ECO:0007669"/>
    <property type="project" value="TreeGrafter"/>
</dbReference>
<keyword evidence="2" id="KW-0539">Nucleus</keyword>